<organism evidence="1 2">
    <name type="scientific">Prochlorococcus marinus XMU1408</name>
    <dbReference type="NCBI Taxonomy" id="2213228"/>
    <lineage>
        <taxon>Bacteria</taxon>
        <taxon>Bacillati</taxon>
        <taxon>Cyanobacteriota</taxon>
        <taxon>Cyanophyceae</taxon>
        <taxon>Synechococcales</taxon>
        <taxon>Prochlorococcaceae</taxon>
        <taxon>Prochlorococcus</taxon>
    </lineage>
</organism>
<reference evidence="1 2" key="1">
    <citation type="journal article" date="2018" name="Appl. Environ. Microbiol.">
        <title>Genome rearrangement shapes Prochlorococcus ecological adaptation.</title>
        <authorList>
            <person name="Yan W."/>
            <person name="Wei S."/>
            <person name="Wang Q."/>
            <person name="Xiao X."/>
            <person name="Zeng Q."/>
            <person name="Jiao N."/>
            <person name="Zhang R."/>
        </authorList>
    </citation>
    <scope>NUCLEOTIDE SEQUENCE [LARGE SCALE GENOMIC DNA]</scope>
    <source>
        <strain evidence="1 2">XMU1408</strain>
    </source>
</reference>
<dbReference type="AlphaFoldDB" id="A0A318R3R0"/>
<dbReference type="EMBL" id="QJUE01000004">
    <property type="protein sequence ID" value="PYE01623.1"/>
    <property type="molecule type" value="Genomic_DNA"/>
</dbReference>
<proteinExistence type="predicted"/>
<sequence length="98" mass="11481">MGYIRRVQNGEFDFDKLPEGVYSFSGQEGFVKVVVDQKGNQFWNLENWFASLDPDENEEQRNKIIQDIKTRLNADTGTINPPKKKQKKLFLNPFKKEV</sequence>
<name>A0A318R3R0_PROMR</name>
<dbReference type="Proteomes" id="UP000247807">
    <property type="component" value="Unassembled WGS sequence"/>
</dbReference>
<gene>
    <name evidence="1" type="ORF">DNJ73_05930</name>
</gene>
<comment type="caution">
    <text evidence="1">The sequence shown here is derived from an EMBL/GenBank/DDBJ whole genome shotgun (WGS) entry which is preliminary data.</text>
</comment>
<dbReference type="OrthoDB" id="541358at2"/>
<protein>
    <submittedName>
        <fullName evidence="1">Uncharacterized protein</fullName>
    </submittedName>
</protein>
<accession>A0A318R3R0</accession>
<evidence type="ECO:0000313" key="2">
    <source>
        <dbReference type="Proteomes" id="UP000247807"/>
    </source>
</evidence>
<evidence type="ECO:0000313" key="1">
    <source>
        <dbReference type="EMBL" id="PYE01623.1"/>
    </source>
</evidence>
<dbReference type="RefSeq" id="WP_158466799.1">
    <property type="nucleotide sequence ID" value="NZ_QJUE01000004.1"/>
</dbReference>